<gene>
    <name evidence="1" type="ORF">LEP1GSC125_1471</name>
</gene>
<sequence length="49" mass="5940">MFNSRFGTSNKELTNPFLNSEFETELETIRLLLQYATIKEFRRKLDQRL</sequence>
<organism evidence="1 2">
    <name type="scientific">Leptospira mayottensis 200901122</name>
    <dbReference type="NCBI Taxonomy" id="1193010"/>
    <lineage>
        <taxon>Bacteria</taxon>
        <taxon>Pseudomonadati</taxon>
        <taxon>Spirochaetota</taxon>
        <taxon>Spirochaetia</taxon>
        <taxon>Leptospirales</taxon>
        <taxon>Leptospiraceae</taxon>
        <taxon>Leptospira</taxon>
    </lineage>
</organism>
<proteinExistence type="predicted"/>
<dbReference type="Proteomes" id="UP000001343">
    <property type="component" value="Unassembled WGS sequence"/>
</dbReference>
<reference evidence="1 2" key="1">
    <citation type="journal article" date="2014" name="Int. J. Syst. Evol. Microbiol.">
        <title>Leptospira mayottensis sp. nov., a pathogenic species of the genus Leptospira isolated from humans.</title>
        <authorList>
            <person name="Bourhy P."/>
            <person name="Collet L."/>
            <person name="Brisse S."/>
            <person name="Picardeau M."/>
        </authorList>
    </citation>
    <scope>NUCLEOTIDE SEQUENCE [LARGE SCALE GENOMIC DNA]</scope>
    <source>
        <strain evidence="1 2">200901122</strain>
    </source>
</reference>
<dbReference type="AlphaFoldDB" id="A0AA87MRY0"/>
<comment type="caution">
    <text evidence="1">The sequence shown here is derived from an EMBL/GenBank/DDBJ whole genome shotgun (WGS) entry which is preliminary data.</text>
</comment>
<dbReference type="EMBL" id="AKWM02000030">
    <property type="protein sequence ID" value="EKS00631.1"/>
    <property type="molecule type" value="Genomic_DNA"/>
</dbReference>
<accession>A0AA87MRY0</accession>
<protein>
    <submittedName>
        <fullName evidence="1">Uncharacterized protein</fullName>
    </submittedName>
</protein>
<name>A0AA87MRY0_9LEPT</name>
<evidence type="ECO:0000313" key="1">
    <source>
        <dbReference type="EMBL" id="EKS00631.1"/>
    </source>
</evidence>
<evidence type="ECO:0000313" key="2">
    <source>
        <dbReference type="Proteomes" id="UP000001343"/>
    </source>
</evidence>